<dbReference type="GO" id="GO:0016740">
    <property type="term" value="F:transferase activity"/>
    <property type="evidence" value="ECO:0007669"/>
    <property type="project" value="UniProtKB-KW"/>
</dbReference>
<organism evidence="2 3">
    <name type="scientific">Actinoplanes italicus</name>
    <dbReference type="NCBI Taxonomy" id="113567"/>
    <lineage>
        <taxon>Bacteria</taxon>
        <taxon>Bacillati</taxon>
        <taxon>Actinomycetota</taxon>
        <taxon>Actinomycetes</taxon>
        <taxon>Micromonosporales</taxon>
        <taxon>Micromonosporaceae</taxon>
        <taxon>Actinoplanes</taxon>
    </lineage>
</organism>
<gene>
    <name evidence="2" type="ORF">CLV67_114253</name>
</gene>
<dbReference type="SUPFAM" id="SSF56112">
    <property type="entry name" value="Protein kinase-like (PK-like)"/>
    <property type="match status" value="1"/>
</dbReference>
<dbReference type="EMBL" id="PVMZ01000014">
    <property type="protein sequence ID" value="PRX18081.1"/>
    <property type="molecule type" value="Genomic_DNA"/>
</dbReference>
<dbReference type="InterPro" id="IPR002575">
    <property type="entry name" value="Aminoglycoside_PTrfase"/>
</dbReference>
<dbReference type="OrthoDB" id="101887at2"/>
<reference evidence="2 3" key="1">
    <citation type="submission" date="2018-03" db="EMBL/GenBank/DDBJ databases">
        <title>Genomic Encyclopedia of Archaeal and Bacterial Type Strains, Phase II (KMG-II): from individual species to whole genera.</title>
        <authorList>
            <person name="Goeker M."/>
        </authorList>
    </citation>
    <scope>NUCLEOTIDE SEQUENCE [LARGE SCALE GENOMIC DNA]</scope>
    <source>
        <strain evidence="2 3">DSM 43146</strain>
    </source>
</reference>
<evidence type="ECO:0000313" key="3">
    <source>
        <dbReference type="Proteomes" id="UP000239415"/>
    </source>
</evidence>
<dbReference type="Pfam" id="PF01636">
    <property type="entry name" value="APH"/>
    <property type="match status" value="1"/>
</dbReference>
<dbReference type="Proteomes" id="UP000239415">
    <property type="component" value="Unassembled WGS sequence"/>
</dbReference>
<keyword evidence="2" id="KW-0808">Transferase</keyword>
<comment type="caution">
    <text evidence="2">The sequence shown here is derived from an EMBL/GenBank/DDBJ whole genome shotgun (WGS) entry which is preliminary data.</text>
</comment>
<dbReference type="RefSeq" id="WP_106324688.1">
    <property type="nucleotide sequence ID" value="NZ_BOMO01000111.1"/>
</dbReference>
<evidence type="ECO:0000313" key="2">
    <source>
        <dbReference type="EMBL" id="PRX18081.1"/>
    </source>
</evidence>
<name>A0A2T0K5Y4_9ACTN</name>
<protein>
    <submittedName>
        <fullName evidence="2">Phosphotransferase family enzyme</fullName>
    </submittedName>
</protein>
<evidence type="ECO:0000259" key="1">
    <source>
        <dbReference type="Pfam" id="PF01636"/>
    </source>
</evidence>
<dbReference type="InterPro" id="IPR011009">
    <property type="entry name" value="Kinase-like_dom_sf"/>
</dbReference>
<proteinExistence type="predicted"/>
<keyword evidence="3" id="KW-1185">Reference proteome</keyword>
<dbReference type="Gene3D" id="3.90.1200.10">
    <property type="match status" value="1"/>
</dbReference>
<accession>A0A2T0K5Y4</accession>
<dbReference type="AlphaFoldDB" id="A0A2T0K5Y4"/>
<feature type="domain" description="Aminoglycoside phosphotransferase" evidence="1">
    <location>
        <begin position="33"/>
        <end position="325"/>
    </location>
</feature>
<sequence>MTRTVSLVLVDPAGDLLGQLPPFTVGTPWWQEVSDVVAAAGIDVTVLRVLHGDRPSPPGGHVTYLAMTSERPAGLLPADAGLAPHPLRASYAEPAGASASLAWAAGALDRIGLSGTTARQQRTWNLSAIWRFDHPDSGPVAWLKQVPPFFAHEAAVCRLVEAVAPGLTPYVLAAGDEGRALLAHVPGEDRYDAGPEFRRAVLTALHPVHEHFAGRLDDLRAAGVPEMSLEKIFKVAEPHLATIDGLGDLLDDLPRRLAEVDGCGMPDTLVHGDLHMGNVISDGESLTIVDWGDSVIGNAAFDVVRLPGDPDLLAAWADLWPGRDALRAATLLGPVEFLRQAIVYAGFMESIEPSEWPYHATDVDRCLRTAVEQAGGHP</sequence>